<feature type="region of interest" description="Disordered" evidence="1">
    <location>
        <begin position="419"/>
        <end position="476"/>
    </location>
</feature>
<dbReference type="OrthoDB" id="44483at2759"/>
<dbReference type="AlphaFoldDB" id="A0A1E7FB59"/>
<feature type="region of interest" description="Disordered" evidence="1">
    <location>
        <begin position="141"/>
        <end position="260"/>
    </location>
</feature>
<evidence type="ECO:0000313" key="3">
    <source>
        <dbReference type="EMBL" id="OEU15377.1"/>
    </source>
</evidence>
<dbReference type="InParanoid" id="A0A1E7FB59"/>
<organism evidence="3 4">
    <name type="scientific">Fragilariopsis cylindrus CCMP1102</name>
    <dbReference type="NCBI Taxonomy" id="635003"/>
    <lineage>
        <taxon>Eukaryota</taxon>
        <taxon>Sar</taxon>
        <taxon>Stramenopiles</taxon>
        <taxon>Ochrophyta</taxon>
        <taxon>Bacillariophyta</taxon>
        <taxon>Bacillariophyceae</taxon>
        <taxon>Bacillariophycidae</taxon>
        <taxon>Bacillariales</taxon>
        <taxon>Bacillariaceae</taxon>
        <taxon>Fragilariopsis</taxon>
    </lineage>
</organism>
<dbReference type="PROSITE" id="PS51391">
    <property type="entry name" value="CID"/>
    <property type="match status" value="1"/>
</dbReference>
<feature type="domain" description="CID" evidence="2">
    <location>
        <begin position="1"/>
        <end position="139"/>
    </location>
</feature>
<feature type="compositionally biased region" description="Basic and acidic residues" evidence="1">
    <location>
        <begin position="458"/>
        <end position="476"/>
    </location>
</feature>
<evidence type="ECO:0000313" key="4">
    <source>
        <dbReference type="Proteomes" id="UP000095751"/>
    </source>
</evidence>
<evidence type="ECO:0000259" key="2">
    <source>
        <dbReference type="PROSITE" id="PS51391"/>
    </source>
</evidence>
<feature type="compositionally biased region" description="Acidic residues" evidence="1">
    <location>
        <begin position="448"/>
        <end position="457"/>
    </location>
</feature>
<gene>
    <name evidence="3" type="ORF">FRACYDRAFT_275647</name>
</gene>
<name>A0A1E7FB59_9STRA</name>
<reference evidence="3 4" key="1">
    <citation type="submission" date="2016-09" db="EMBL/GenBank/DDBJ databases">
        <title>Extensive genetic diversity and differential bi-allelic expression allows diatom success in the polar Southern Ocean.</title>
        <authorList>
            <consortium name="DOE Joint Genome Institute"/>
            <person name="Mock T."/>
            <person name="Otillar R.P."/>
            <person name="Strauss J."/>
            <person name="Dupont C."/>
            <person name="Frickenhaus S."/>
            <person name="Maumus F."/>
            <person name="Mcmullan M."/>
            <person name="Sanges R."/>
            <person name="Schmutz J."/>
            <person name="Toseland A."/>
            <person name="Valas R."/>
            <person name="Veluchamy A."/>
            <person name="Ward B.J."/>
            <person name="Allen A."/>
            <person name="Barry K."/>
            <person name="Falciatore A."/>
            <person name="Ferrante M."/>
            <person name="Fortunato A.E."/>
            <person name="Gloeckner G."/>
            <person name="Gruber A."/>
            <person name="Hipkin R."/>
            <person name="Janech M."/>
            <person name="Kroth P."/>
            <person name="Leese F."/>
            <person name="Lindquist E."/>
            <person name="Lyon B.R."/>
            <person name="Martin J."/>
            <person name="Mayer C."/>
            <person name="Parker M."/>
            <person name="Quesneville H."/>
            <person name="Raymond J."/>
            <person name="Uhlig C."/>
            <person name="Valentin K.U."/>
            <person name="Worden A.Z."/>
            <person name="Armbrust E.V."/>
            <person name="Bowler C."/>
            <person name="Green B."/>
            <person name="Moulton V."/>
            <person name="Van Oosterhout C."/>
            <person name="Grigoriev I."/>
        </authorList>
    </citation>
    <scope>NUCLEOTIDE SEQUENCE [LARGE SCALE GENOMIC DNA]</scope>
    <source>
        <strain evidence="3 4">CCMP1102</strain>
    </source>
</reference>
<dbReference type="InterPro" id="IPR008942">
    <property type="entry name" value="ENTH_VHS"/>
</dbReference>
<feature type="compositionally biased region" description="Basic and acidic residues" evidence="1">
    <location>
        <begin position="192"/>
        <end position="205"/>
    </location>
</feature>
<dbReference type="EMBL" id="KV784359">
    <property type="protein sequence ID" value="OEU15377.1"/>
    <property type="molecule type" value="Genomic_DNA"/>
</dbReference>
<accession>A0A1E7FB59</accession>
<feature type="compositionally biased region" description="Polar residues" evidence="1">
    <location>
        <begin position="206"/>
        <end position="229"/>
    </location>
</feature>
<dbReference type="InterPro" id="IPR006569">
    <property type="entry name" value="CID_dom"/>
</dbReference>
<keyword evidence="4" id="KW-1185">Reference proteome</keyword>
<proteinExistence type="predicted"/>
<protein>
    <recommendedName>
        <fullName evidence="2">CID domain-containing protein</fullName>
    </recommendedName>
</protein>
<evidence type="ECO:0000256" key="1">
    <source>
        <dbReference type="SAM" id="MobiDB-lite"/>
    </source>
</evidence>
<feature type="compositionally biased region" description="Polar residues" evidence="1">
    <location>
        <begin position="240"/>
        <end position="258"/>
    </location>
</feature>
<dbReference type="Pfam" id="PF04818">
    <property type="entry name" value="CID"/>
    <property type="match status" value="1"/>
</dbReference>
<dbReference type="Proteomes" id="UP000095751">
    <property type="component" value="Unassembled WGS sequence"/>
</dbReference>
<dbReference type="Gene3D" id="1.25.40.90">
    <property type="match status" value="1"/>
</dbReference>
<feature type="compositionally biased region" description="Low complexity" evidence="1">
    <location>
        <begin position="170"/>
        <end position="186"/>
    </location>
</feature>
<sequence length="476" mass="53522">MSSSWGKKLEKKLKALADTASKESIQTLANWIAFNRKHASTLVPVLINALLQSKNNTKRQWVCWQLVHGVLVMERENSSKWGKLSELRVALGEALQPAMESLGSTMPDQLDKFLQEWEDYNVFEGPSLLSQIRRLYQNKNNQTETDITKPKDISSQSAISRSSVEETTKPAEPTTAEPAATTTSTTVGDESCQSKKDDADQKDQTINHSSVLPMTSAANTSSDDVSNQKQQKDDDAIKTISATKSPSPQKRNSFSHLNQPVEYDFESKGIPPGKVESREFLDPCKAITTLQIARDVRTNTAVEISTAMANLPEDIIETCKDLKSGQLKELDTAMTNEFSIRIPSVLIDMDINEESSNLNMYQDIVQRQQKAREKLIYLLLKSRCQFGSTEAARDFYEIDNVAENLKKRKEKLSDALELEGLDTTETTNKNSQQQEQELAPLTWYKPDNDDDDDDDNKSEEIDQKIASIENKKQRTA</sequence>
<dbReference type="KEGG" id="fcy:FRACYDRAFT_275647"/>